<feature type="domain" description="DUF6438" evidence="1">
    <location>
        <begin position="161"/>
        <end position="272"/>
    </location>
</feature>
<proteinExistence type="predicted"/>
<keyword evidence="3" id="KW-1185">Reference proteome</keyword>
<dbReference type="EMBL" id="PPSL01000001">
    <property type="protein sequence ID" value="PQJ12663.1"/>
    <property type="molecule type" value="Genomic_DNA"/>
</dbReference>
<evidence type="ECO:0000259" key="1">
    <source>
        <dbReference type="Pfam" id="PF20033"/>
    </source>
</evidence>
<dbReference type="AlphaFoldDB" id="A0A2S7T0D1"/>
<evidence type="ECO:0000313" key="2">
    <source>
        <dbReference type="EMBL" id="PQJ12663.1"/>
    </source>
</evidence>
<dbReference type="Proteomes" id="UP000239872">
    <property type="component" value="Unassembled WGS sequence"/>
</dbReference>
<gene>
    <name evidence="2" type="ORF">CJD36_002655</name>
</gene>
<dbReference type="Pfam" id="PF20033">
    <property type="entry name" value="DUF6438"/>
    <property type="match status" value="1"/>
</dbReference>
<organism evidence="2 3">
    <name type="scientific">Flavipsychrobacter stenotrophus</name>
    <dbReference type="NCBI Taxonomy" id="2077091"/>
    <lineage>
        <taxon>Bacteria</taxon>
        <taxon>Pseudomonadati</taxon>
        <taxon>Bacteroidota</taxon>
        <taxon>Chitinophagia</taxon>
        <taxon>Chitinophagales</taxon>
        <taxon>Chitinophagaceae</taxon>
        <taxon>Flavipsychrobacter</taxon>
    </lineage>
</organism>
<sequence>MCFTSFSSLANEIDSLKTRHDVNKFITDRLSSRWNGILLECKALPSDFDPNKFDPSLDTEDLFYKADLDGNGLTDLIVCGVRKFAITDEGEGKYVPHFIDTYCMDEMKKLVNIIYKPSGTWLVLQRYAGDFVPDAKPDTLVYKYGQMLELNRSPDHFDIQYVSFKATACYGACPSFEMQINPNGFVSYEGNGNAQIGFKRAYLDSVETDDLFNTLNYVNVTKLRDSYTIQITDMPTYTIEVVFRDGRSKRISDYGGCAPLAIQILFEDMFTIARKNEWVRDER</sequence>
<dbReference type="InterPro" id="IPR045497">
    <property type="entry name" value="DUF6438"/>
</dbReference>
<protein>
    <recommendedName>
        <fullName evidence="1">DUF6438 domain-containing protein</fullName>
    </recommendedName>
</protein>
<reference evidence="2 3" key="1">
    <citation type="submission" date="2018-01" db="EMBL/GenBank/DDBJ databases">
        <title>A novel member of the phylum Bacteroidetes isolated from glacier ice.</title>
        <authorList>
            <person name="Liu Q."/>
            <person name="Xin Y.-H."/>
        </authorList>
    </citation>
    <scope>NUCLEOTIDE SEQUENCE [LARGE SCALE GENOMIC DNA]</scope>
    <source>
        <strain evidence="2 3">RB1R16</strain>
    </source>
</reference>
<evidence type="ECO:0000313" key="3">
    <source>
        <dbReference type="Proteomes" id="UP000239872"/>
    </source>
</evidence>
<name>A0A2S7T0D1_9BACT</name>
<accession>A0A2S7T0D1</accession>
<comment type="caution">
    <text evidence="2">The sequence shown here is derived from an EMBL/GenBank/DDBJ whole genome shotgun (WGS) entry which is preliminary data.</text>
</comment>